<dbReference type="InterPro" id="IPR015943">
    <property type="entry name" value="WD40/YVTN_repeat-like_dom_sf"/>
</dbReference>
<dbReference type="InterPro" id="IPR036322">
    <property type="entry name" value="WD40_repeat_dom_sf"/>
</dbReference>
<dbReference type="EMBL" id="FR824070">
    <property type="protein sequence ID" value="CCA16737.1"/>
    <property type="molecule type" value="Genomic_DNA"/>
</dbReference>
<keyword evidence="4" id="KW-0539">Nucleus</keyword>
<evidence type="ECO:0000313" key="6">
    <source>
        <dbReference type="EMBL" id="CCA16737.1"/>
    </source>
</evidence>
<sequence>MVFDASSSRRQVTKLFTSSKISSLSFLNDVLPIQTDFVESIRSEFTLRACQFPLVVTGSCDQGTQNDIAIHSLVQNLSDEIEANSLCSRTEDDLQLFEVASCAHAGDVNALRFIVSQNTHAILSASSDGSVYLFRLSDIRTEDNEQRLIKTPILQWESIFETAITCLDASIHSSCAVIGSEMGQLAWIQLDNSTSTTKIDNTHATCLPTFDLKMLRCDNVVATIGASPDQQLQIWDIKANKNFPVLSAGNGNTSLISLELHPTRPEILLTGSSDGSISFWDQRHLSAPFYVDAKKHTKAVNALRIHPESPQHLFSAGDDKDLLHWEVEYDHLDANVVSTNEPTQPMKKANMSGVNKVASNFLPWTSIDIHSESDTLLAGSEAQSITVVQNCSSTMQHI</sequence>
<evidence type="ECO:0000256" key="5">
    <source>
        <dbReference type="PROSITE-ProRule" id="PRU00221"/>
    </source>
</evidence>
<reference evidence="6" key="1">
    <citation type="journal article" date="2011" name="PLoS Biol.">
        <title>Gene gain and loss during evolution of obligate parasitism in the white rust pathogen of Arabidopsis thaliana.</title>
        <authorList>
            <person name="Kemen E."/>
            <person name="Gardiner A."/>
            <person name="Schultz-Larsen T."/>
            <person name="Kemen A.C."/>
            <person name="Balmuth A.L."/>
            <person name="Robert-Seilaniantz A."/>
            <person name="Bailey K."/>
            <person name="Holub E."/>
            <person name="Studholme D.J."/>
            <person name="Maclean D."/>
            <person name="Jones J.D."/>
        </authorList>
    </citation>
    <scope>NUCLEOTIDE SEQUENCE</scope>
</reference>
<keyword evidence="3" id="KW-0677">Repeat</keyword>
<dbReference type="PROSITE" id="PS50082">
    <property type="entry name" value="WD_REPEATS_2"/>
    <property type="match status" value="2"/>
</dbReference>
<dbReference type="SMART" id="SM00320">
    <property type="entry name" value="WD40"/>
    <property type="match status" value="3"/>
</dbReference>
<dbReference type="SUPFAM" id="SSF50978">
    <property type="entry name" value="WD40 repeat-like"/>
    <property type="match status" value="1"/>
</dbReference>
<dbReference type="PANTHER" id="PTHR22652:SF0">
    <property type="entry name" value="NUCLEOPORIN NUP43"/>
    <property type="match status" value="1"/>
</dbReference>
<feature type="repeat" description="WD" evidence="5">
    <location>
        <begin position="293"/>
        <end position="328"/>
    </location>
</feature>
<protein>
    <submittedName>
        <fullName evidence="7">Uncharacterized protein AlNc14C135G7074</fullName>
    </submittedName>
    <submittedName>
        <fullName evidence="6">Uncharacterized protein AlNc14C25G2482</fullName>
    </submittedName>
</protein>
<accession>F0W6J2</accession>
<dbReference type="PANTHER" id="PTHR22652">
    <property type="entry name" value="NUCLEOPORIN NUP43"/>
    <property type="match status" value="1"/>
</dbReference>
<evidence type="ECO:0000256" key="1">
    <source>
        <dbReference type="ARBA" id="ARBA00004123"/>
    </source>
</evidence>
<keyword evidence="2 5" id="KW-0853">WD repeat</keyword>
<dbReference type="AlphaFoldDB" id="F0W6J2"/>
<dbReference type="GO" id="GO:0031080">
    <property type="term" value="C:nuclear pore outer ring"/>
    <property type="evidence" value="ECO:0007669"/>
    <property type="project" value="TreeGrafter"/>
</dbReference>
<dbReference type="Pfam" id="PF00400">
    <property type="entry name" value="WD40"/>
    <property type="match status" value="3"/>
</dbReference>
<gene>
    <name evidence="6" type="primary">AlNc14C25G2482</name>
    <name evidence="7" type="synonym">AlNc14C135G7074</name>
    <name evidence="6" type="ORF">ALNC14_028800</name>
    <name evidence="7" type="ORF">ALNC14_079830</name>
</gene>
<proteinExistence type="predicted"/>
<evidence type="ECO:0000313" key="7">
    <source>
        <dbReference type="EMBL" id="CCA21840.1"/>
    </source>
</evidence>
<evidence type="ECO:0000256" key="2">
    <source>
        <dbReference type="ARBA" id="ARBA00022574"/>
    </source>
</evidence>
<comment type="subcellular location">
    <subcellularLocation>
        <location evidence="1">Nucleus</location>
    </subcellularLocation>
</comment>
<dbReference type="EMBL" id="FR824180">
    <property type="protein sequence ID" value="CCA21840.1"/>
    <property type="molecule type" value="Genomic_DNA"/>
</dbReference>
<feature type="repeat" description="WD" evidence="5">
    <location>
        <begin position="248"/>
        <end position="281"/>
    </location>
</feature>
<evidence type="ECO:0000256" key="3">
    <source>
        <dbReference type="ARBA" id="ARBA00022737"/>
    </source>
</evidence>
<name>F0W6J2_9STRA</name>
<evidence type="ECO:0000256" key="4">
    <source>
        <dbReference type="ARBA" id="ARBA00023242"/>
    </source>
</evidence>
<reference evidence="6" key="2">
    <citation type="submission" date="2011-02" db="EMBL/GenBank/DDBJ databases">
        <authorList>
            <person name="MacLean D."/>
        </authorList>
    </citation>
    <scope>NUCLEOTIDE SEQUENCE</scope>
</reference>
<dbReference type="Gene3D" id="2.130.10.10">
    <property type="entry name" value="YVTN repeat-like/Quinoprotein amine dehydrogenase"/>
    <property type="match status" value="1"/>
</dbReference>
<dbReference type="InterPro" id="IPR001680">
    <property type="entry name" value="WD40_rpt"/>
</dbReference>
<dbReference type="HOGENOM" id="CLU_060663_1_0_1"/>
<organism evidence="6">
    <name type="scientific">Albugo laibachii Nc14</name>
    <dbReference type="NCBI Taxonomy" id="890382"/>
    <lineage>
        <taxon>Eukaryota</taxon>
        <taxon>Sar</taxon>
        <taxon>Stramenopiles</taxon>
        <taxon>Oomycota</taxon>
        <taxon>Peronosporomycetes</taxon>
        <taxon>Albuginales</taxon>
        <taxon>Albuginaceae</taxon>
        <taxon>Albugo</taxon>
    </lineage>
</organism>